<comment type="caution">
    <text evidence="1">The sequence shown here is derived from an EMBL/GenBank/DDBJ whole genome shotgun (WGS) entry which is preliminary data.</text>
</comment>
<keyword evidence="2" id="KW-1185">Reference proteome</keyword>
<evidence type="ECO:0000313" key="2">
    <source>
        <dbReference type="Proteomes" id="UP000798662"/>
    </source>
</evidence>
<proteinExistence type="predicted"/>
<evidence type="ECO:0000313" key="1">
    <source>
        <dbReference type="EMBL" id="KAK1867389.1"/>
    </source>
</evidence>
<dbReference type="EMBL" id="CM020620">
    <property type="protein sequence ID" value="KAK1867389.1"/>
    <property type="molecule type" value="Genomic_DNA"/>
</dbReference>
<organism evidence="1 2">
    <name type="scientific">Pyropia yezoensis</name>
    <name type="common">Susabi-nori</name>
    <name type="synonym">Porphyra yezoensis</name>
    <dbReference type="NCBI Taxonomy" id="2788"/>
    <lineage>
        <taxon>Eukaryota</taxon>
        <taxon>Rhodophyta</taxon>
        <taxon>Bangiophyceae</taxon>
        <taxon>Bangiales</taxon>
        <taxon>Bangiaceae</taxon>
        <taxon>Pyropia</taxon>
    </lineage>
</organism>
<name>A0ACC3CB49_PYRYE</name>
<dbReference type="Proteomes" id="UP000798662">
    <property type="component" value="Chromosome 3"/>
</dbReference>
<reference evidence="1" key="1">
    <citation type="submission" date="2019-11" db="EMBL/GenBank/DDBJ databases">
        <title>Nori genome reveals adaptations in red seaweeds to the harsh intertidal environment.</title>
        <authorList>
            <person name="Wang D."/>
            <person name="Mao Y."/>
        </authorList>
    </citation>
    <scope>NUCLEOTIDE SEQUENCE</scope>
    <source>
        <tissue evidence="1">Gametophyte</tissue>
    </source>
</reference>
<accession>A0ACC3CB49</accession>
<sequence length="1317" mass="125721">MGGPPGEVSPLRALLYLPAPRALLALSAAGVLAGWTADTAPGDGMGGGGSSDRGVGAWVPAGRLSLGAPLGGRGGGVLAASPDGVGAYSALGIPGAGGRPPASCLLRVHVGGGGGEVDDGDDHSMGGGNVEPVGGGMAAAGAAAAAIAAAGRSGDAGGSVVGPPGGRSGRLRVVTVRALTGVREPVTAMAGGVAPGGAEVLVLADAAGGVEVLGLDAFGDVAGPPVPLWPAGAEEETGRGVHALADNVDALGQLSVPSPRGDGPDDPDAAAQETPLAAVSSRLLSPGRFSAAACARAVRAPAATGSAIAAALAGAGGGAEGVAALLARAVRAAAGTDLPVVAVVPLPSGASSGSAGDGTSAVAVGVLRASGIVGVLRPALHVEEVTLWGSPAAPQLAAVAEGRPASWPTGELAWRLAGTAAVQVAAAEVAAGGRPRGQCGGAAALLALGRGRAAADAGVPLTAVAASAALRGAVAEGVPVVAASLADALRAVGVFLSPSVGGVLLWGLRRDWPALRLAAAAAAGEHRPAAALYGTAVAALGEAAASVAAAARRRPLAVGSMDDDISNVDGDGAYDTGRSATVDPAAQVALAFGALQQTVAVADGWDRAIEAHPGGPAAAPSRDAAAPAGPGVWELAAHPALTADEVADAELLVALSAAVPPLHDSDRGSDGAMSGAPDGPTVTGGAGFWTRARSASLLGGAFPAPLPPPGAPPPPSPKAAADAAKAAFFFAADALTRSAPDRPAHEAVRSTALAAALVAGSLPGALQALTALPWEGPGDHGEAAAAAALVDGVSRVVMAAAATPGGLTSLASTPRLPAPVEVLVSRALAARARSGPAVTGGGGEGGYETLVGWRLCRGDPAGAAAAAAEWGHRLEGGAEASAALLCLRAETAAASATATPASATASVGGPGERASAAVPQPGEALRAWAAARTRAYTLAVAALRLLPPGGASRLLPPARFMHLPSGDAGDDVAAGRPGGPPGWGDAAVRGAALAAAWAAELPAGPALAGLVHVVRSAAAAAASPPPRPPSAAPRAGWAVLRRVLATAAAATAPAPYNWAGVALEAALAAAAPTPLPAAAAVPAWLADDAAWGVDRGAGGGGGGVAASAAPPGPRAFAASASARSGSRGGVGDAPAVVRLLLATRRVGDAAGVLVAGLRDVAAGLEAGAAAAGGSGGSGGSGGVLSDVWLPAAAIDATLDRLVAAQADLGAHAEEDEGAERAAVGLSKAERALRDGVDRVMAAAARGGGGGLASAHESGGKVRGACLCRCMREGVCPWHRISGKWAMGGGVRPPSAAPTLGQRRLRCTRSPARGERDG</sequence>
<protein>
    <submittedName>
        <fullName evidence="1">Uncharacterized protein</fullName>
    </submittedName>
</protein>
<gene>
    <name evidence="1" type="ORF">I4F81_009896</name>
</gene>